<protein>
    <submittedName>
        <fullName evidence="1">Cysteine synthase</fullName>
    </submittedName>
</protein>
<proteinExistence type="predicted"/>
<accession>A0A7Y9U7Q3</accession>
<dbReference type="EMBL" id="JACCFH010000001">
    <property type="protein sequence ID" value="NYG33761.1"/>
    <property type="molecule type" value="Genomic_DNA"/>
</dbReference>
<dbReference type="PROSITE" id="PS51318">
    <property type="entry name" value="TAT"/>
    <property type="match status" value="1"/>
</dbReference>
<reference evidence="1 2" key="1">
    <citation type="submission" date="2020-07" db="EMBL/GenBank/DDBJ databases">
        <title>Genomic Encyclopedia of Archaeal and Bacterial Type Strains, Phase II (KMG-II): from individual species to whole genera.</title>
        <authorList>
            <person name="Goeker M."/>
        </authorList>
    </citation>
    <scope>NUCLEOTIDE SEQUENCE [LARGE SCALE GENOMIC DNA]</scope>
    <source>
        <strain evidence="1 2">DSM 21226</strain>
    </source>
</reference>
<evidence type="ECO:0000313" key="1">
    <source>
        <dbReference type="EMBL" id="NYG33761.1"/>
    </source>
</evidence>
<keyword evidence="2" id="KW-1185">Reference proteome</keyword>
<sequence length="73" mass="7576">MSQSPTPERPTLTRRRVFAGVGTAGALAAVAAVLPGQHPAPAPVAALPKPAPDTGGGYQLTEHVRRYYQTAKV</sequence>
<dbReference type="InterPro" id="IPR014177">
    <property type="entry name" value="Formate_DH_TAT-contain"/>
</dbReference>
<dbReference type="RefSeq" id="WP_179634495.1">
    <property type="nucleotide sequence ID" value="NZ_JACCFH010000001.1"/>
</dbReference>
<dbReference type="Proteomes" id="UP000518288">
    <property type="component" value="Unassembled WGS sequence"/>
</dbReference>
<dbReference type="InterPro" id="IPR006311">
    <property type="entry name" value="TAT_signal"/>
</dbReference>
<dbReference type="AlphaFoldDB" id="A0A7Y9U7Q3"/>
<evidence type="ECO:0000313" key="2">
    <source>
        <dbReference type="Proteomes" id="UP000518288"/>
    </source>
</evidence>
<organism evidence="1 2">
    <name type="scientific">Sphaerotilus montanus</name>
    <dbReference type="NCBI Taxonomy" id="522889"/>
    <lineage>
        <taxon>Bacteria</taxon>
        <taxon>Pseudomonadati</taxon>
        <taxon>Pseudomonadota</taxon>
        <taxon>Betaproteobacteria</taxon>
        <taxon>Burkholderiales</taxon>
        <taxon>Sphaerotilaceae</taxon>
        <taxon>Sphaerotilus</taxon>
    </lineage>
</organism>
<gene>
    <name evidence="1" type="ORF">BDD16_002747</name>
</gene>
<dbReference type="PIRSF" id="PIRSF036704">
    <property type="entry name" value="UCP036704"/>
    <property type="match status" value="1"/>
</dbReference>
<name>A0A7Y9U7Q3_9BURK</name>
<comment type="caution">
    <text evidence="1">The sequence shown here is derived from an EMBL/GenBank/DDBJ whole genome shotgun (WGS) entry which is preliminary data.</text>
</comment>